<dbReference type="AlphaFoldDB" id="A0A540MQY2"/>
<dbReference type="PROSITE" id="PS51257">
    <property type="entry name" value="PROKAR_LIPOPROTEIN"/>
    <property type="match status" value="1"/>
</dbReference>
<evidence type="ECO:0000313" key="9">
    <source>
        <dbReference type="EMBL" id="TQE01178.1"/>
    </source>
</evidence>
<gene>
    <name evidence="9" type="ORF">C1H46_013201</name>
</gene>
<feature type="region of interest" description="Disordered" evidence="6">
    <location>
        <begin position="1"/>
        <end position="22"/>
    </location>
</feature>
<comment type="similarity">
    <text evidence="2">Belongs to the amino acid-polyamine-organocation (APC) superfamily. Cationic amino acid transporter (CAT) (TC 2.A.3.3) family.</text>
</comment>
<dbReference type="GO" id="GO:0016020">
    <property type="term" value="C:membrane"/>
    <property type="evidence" value="ECO:0007669"/>
    <property type="project" value="UniProtKB-SubCell"/>
</dbReference>
<evidence type="ECO:0000256" key="2">
    <source>
        <dbReference type="ARBA" id="ARBA00008572"/>
    </source>
</evidence>
<dbReference type="PANTHER" id="PTHR43243">
    <property type="entry name" value="INNER MEMBRANE TRANSPORTER YGJI-RELATED"/>
    <property type="match status" value="1"/>
</dbReference>
<feature type="transmembrane region" description="Helical" evidence="7">
    <location>
        <begin position="531"/>
        <end position="549"/>
    </location>
</feature>
<dbReference type="PANTHER" id="PTHR43243:SF45">
    <property type="entry name" value="CATIONIC AMINO ACID TRANSPORTER 9, CHLOROPLASTIC"/>
    <property type="match status" value="1"/>
</dbReference>
<dbReference type="Pfam" id="PF13906">
    <property type="entry name" value="AA_permease_C"/>
    <property type="match status" value="1"/>
</dbReference>
<evidence type="ECO:0000256" key="6">
    <source>
        <dbReference type="SAM" id="MobiDB-lite"/>
    </source>
</evidence>
<comment type="subcellular location">
    <subcellularLocation>
        <location evidence="1">Membrane</location>
        <topology evidence="1">Multi-pass membrane protein</topology>
    </subcellularLocation>
</comment>
<feature type="transmembrane region" description="Helical" evidence="7">
    <location>
        <begin position="293"/>
        <end position="317"/>
    </location>
</feature>
<name>A0A540MQY2_MALBA</name>
<feature type="transmembrane region" description="Helical" evidence="7">
    <location>
        <begin position="63"/>
        <end position="84"/>
    </location>
</feature>
<feature type="transmembrane region" description="Helical" evidence="7">
    <location>
        <begin position="506"/>
        <end position="525"/>
    </location>
</feature>
<proteinExistence type="inferred from homology"/>
<evidence type="ECO:0000259" key="8">
    <source>
        <dbReference type="Pfam" id="PF13906"/>
    </source>
</evidence>
<dbReference type="Pfam" id="PF13520">
    <property type="entry name" value="AA_permease_2"/>
    <property type="match status" value="1"/>
</dbReference>
<dbReference type="InterPro" id="IPR029485">
    <property type="entry name" value="CAT_C"/>
</dbReference>
<feature type="transmembrane region" description="Helical" evidence="7">
    <location>
        <begin position="473"/>
        <end position="494"/>
    </location>
</feature>
<feature type="transmembrane region" description="Helical" evidence="7">
    <location>
        <begin position="389"/>
        <end position="408"/>
    </location>
</feature>
<accession>A0A540MQY2</accession>
<dbReference type="InterPro" id="IPR002293">
    <property type="entry name" value="AA/rel_permease1"/>
</dbReference>
<keyword evidence="3 7" id="KW-0812">Transmembrane</keyword>
<feature type="transmembrane region" description="Helical" evidence="7">
    <location>
        <begin position="254"/>
        <end position="272"/>
    </location>
</feature>
<evidence type="ECO:0000256" key="3">
    <source>
        <dbReference type="ARBA" id="ARBA00022692"/>
    </source>
</evidence>
<dbReference type="Proteomes" id="UP000315295">
    <property type="component" value="Unassembled WGS sequence"/>
</dbReference>
<feature type="domain" description="Cationic amino acid transporter C-terminal" evidence="8">
    <location>
        <begin position="504"/>
        <end position="553"/>
    </location>
</feature>
<feature type="transmembrane region" description="Helical" evidence="7">
    <location>
        <begin position="447"/>
        <end position="467"/>
    </location>
</feature>
<evidence type="ECO:0000256" key="1">
    <source>
        <dbReference type="ARBA" id="ARBA00004141"/>
    </source>
</evidence>
<feature type="transmembrane region" description="Helical" evidence="7">
    <location>
        <begin position="222"/>
        <end position="242"/>
    </location>
</feature>
<reference evidence="9 10" key="1">
    <citation type="journal article" date="2019" name="G3 (Bethesda)">
        <title>Sequencing of a Wild Apple (Malus baccata) Genome Unravels the Differences Between Cultivated and Wild Apple Species Regarding Disease Resistance and Cold Tolerance.</title>
        <authorList>
            <person name="Chen X."/>
        </authorList>
    </citation>
    <scope>NUCLEOTIDE SEQUENCE [LARGE SCALE GENOMIC DNA]</scope>
    <source>
        <strain evidence="10">cv. Shandingzi</strain>
        <tissue evidence="9">Leaves</tissue>
    </source>
</reference>
<feature type="transmembrane region" description="Helical" evidence="7">
    <location>
        <begin position="337"/>
        <end position="360"/>
    </location>
</feature>
<feature type="compositionally biased region" description="Low complexity" evidence="6">
    <location>
        <begin position="8"/>
        <end position="22"/>
    </location>
</feature>
<keyword evidence="10" id="KW-1185">Reference proteome</keyword>
<feature type="transmembrane region" description="Helical" evidence="7">
    <location>
        <begin position="187"/>
        <end position="210"/>
    </location>
</feature>
<dbReference type="Gene3D" id="1.20.1740.10">
    <property type="entry name" value="Amino acid/polyamine transporter I"/>
    <property type="match status" value="1"/>
</dbReference>
<keyword evidence="4 7" id="KW-1133">Transmembrane helix</keyword>
<evidence type="ECO:0000256" key="4">
    <source>
        <dbReference type="ARBA" id="ARBA00022989"/>
    </source>
</evidence>
<comment type="caution">
    <text evidence="9">The sequence shown here is derived from an EMBL/GenBank/DDBJ whole genome shotgun (WGS) entry which is preliminary data.</text>
</comment>
<evidence type="ECO:0000256" key="5">
    <source>
        <dbReference type="ARBA" id="ARBA00023136"/>
    </source>
</evidence>
<organism evidence="9 10">
    <name type="scientific">Malus baccata</name>
    <name type="common">Siberian crab apple</name>
    <name type="synonym">Pyrus baccata</name>
    <dbReference type="NCBI Taxonomy" id="106549"/>
    <lineage>
        <taxon>Eukaryota</taxon>
        <taxon>Viridiplantae</taxon>
        <taxon>Streptophyta</taxon>
        <taxon>Embryophyta</taxon>
        <taxon>Tracheophyta</taxon>
        <taxon>Spermatophyta</taxon>
        <taxon>Magnoliopsida</taxon>
        <taxon>eudicotyledons</taxon>
        <taxon>Gunneridae</taxon>
        <taxon>Pentapetalae</taxon>
        <taxon>rosids</taxon>
        <taxon>fabids</taxon>
        <taxon>Rosales</taxon>
        <taxon>Rosaceae</taxon>
        <taxon>Amygdaloideae</taxon>
        <taxon>Maleae</taxon>
        <taxon>Malus</taxon>
    </lineage>
</organism>
<dbReference type="EMBL" id="VIEB01000200">
    <property type="protein sequence ID" value="TQE01178.1"/>
    <property type="molecule type" value="Genomic_DNA"/>
</dbReference>
<dbReference type="STRING" id="106549.A0A540MQY2"/>
<feature type="transmembrane region" description="Helical" evidence="7">
    <location>
        <begin position="124"/>
        <end position="145"/>
    </location>
</feature>
<evidence type="ECO:0000256" key="7">
    <source>
        <dbReference type="SAM" id="Phobius"/>
    </source>
</evidence>
<dbReference type="GO" id="GO:0015171">
    <property type="term" value="F:amino acid transmembrane transporter activity"/>
    <property type="evidence" value="ECO:0007669"/>
    <property type="project" value="TreeGrafter"/>
</dbReference>
<evidence type="ECO:0000313" key="10">
    <source>
        <dbReference type="Proteomes" id="UP000315295"/>
    </source>
</evidence>
<sequence>MGGGQRRTTQSQTTPSSSSSLSSCWSHFWSSALRTKPLVSPSESAVRTNSGDGLVRRLGMFDLILLGVGASIGAGIFVVTGTVAKDAGPGVTISFILAGASCVLNALCYAELASRFPAVVGGAYLYTYTAFNELTAFLVFAQLMLDYHIGAASIARSLASYIITILELFPVFKDHIPDWIGHGGQKFLGGAISINVLAPILLALLTIVLCRGVGESSAVNSFMTTMKIIIVIIVIFAGAFEVDVSNWTPFTPNGFKPILTGATVVFFAYVGFDAVANSAEESKRPQRDLPIGIIGSLLICVALYIGVCLVITGMVPFYLLGEDAPLANAFTSKGLKFVSILISVGAVAGLTTTLLVGLYVQSRLYLGLGRDGLLPSVFARVHPKLRTPIHSQVWVGIVSGILAGLFNVKILSHILSVGSLTGYSVVAACVVSLRFKGKAANEVSSSAWREGVICLFIVACGGFGAGLCYRFSASIVFLVLTVVVAILALAALCFRQVYADLPGFSCPGVPYVPAVCIFFNMFLFAQIHHEAWVRFVILSIIVVGTYAFYGQYHADPNSEETIIYHRTSAEERDCNIKSKGYLSHTALLKAFKLVFRRRAFVATLLLVAKPELRRPHSPEERSIGGGLQSRTLATANPFREVEMWPDNGKNVTLPRSLFACKIGVKS</sequence>
<keyword evidence="5 7" id="KW-0472">Membrane</keyword>
<protein>
    <recommendedName>
        <fullName evidence="8">Cationic amino acid transporter C-terminal domain-containing protein</fullName>
    </recommendedName>
</protein>
<feature type="transmembrane region" description="Helical" evidence="7">
    <location>
        <begin position="90"/>
        <end position="112"/>
    </location>
</feature>